<reference evidence="3" key="1">
    <citation type="submission" date="2016-03" db="EMBL/GenBank/DDBJ databases">
        <authorList>
            <person name="Berryman E.N."/>
            <person name="Forrest K.M."/>
            <person name="McHale L."/>
            <person name="Wertz A.T."/>
            <person name="Zhuang Z."/>
            <person name="Kasturiarachi N.S."/>
            <person name="Pressimone C.A."/>
            <person name="Schiebel J.G."/>
            <person name="Furbee E.C."/>
            <person name="Grubb S.R."/>
            <person name="Warner M.H."/>
            <person name="Montgomery M.T."/>
            <person name="Garlena R.A."/>
            <person name="Russell D.A."/>
            <person name="Pope W.H."/>
            <person name="Jacobs-Sera D."/>
            <person name="Hendrix R.W."/>
            <person name="Hatfull G.F."/>
        </authorList>
    </citation>
    <scope>NUCLEOTIDE SEQUENCE [LARGE SCALE GENOMIC DNA]</scope>
</reference>
<dbReference type="InterPro" id="IPR029432">
    <property type="entry name" value="Gp28/Gp37-like_dom"/>
</dbReference>
<feature type="domain" description="Gp28/Gp37-like" evidence="1">
    <location>
        <begin position="30"/>
        <end position="535"/>
    </location>
</feature>
<dbReference type="EMBL" id="KU963261">
    <property type="protein sequence ID" value="AMS03657.1"/>
    <property type="molecule type" value="Genomic_DNA"/>
</dbReference>
<dbReference type="OrthoDB" id="1419at10239"/>
<dbReference type="GeneID" id="29125587"/>
<evidence type="ECO:0000313" key="2">
    <source>
        <dbReference type="EMBL" id="AMS03657.1"/>
    </source>
</evidence>
<proteinExistence type="predicted"/>
<keyword evidence="3" id="KW-1185">Reference proteome</keyword>
<organism evidence="2 3">
    <name type="scientific">Gordonia phage BetterKatz</name>
    <dbReference type="NCBI Taxonomy" id="1821551"/>
    <lineage>
        <taxon>Viruses</taxon>
        <taxon>Duplodnaviria</taxon>
        <taxon>Heunggongvirae</taxon>
        <taxon>Uroviricota</taxon>
        <taxon>Caudoviricetes</taxon>
        <taxon>Betterkatzvirus</taxon>
        <taxon>Betterkatzvirus betterkatz</taxon>
    </lineage>
</organism>
<sequence length="568" mass="62862">MPSELTQGTLTSLQQRRHAYLERTPTEPLIRLWDKDMRLLARIEDPETGDWEELDDKVGGAEFVLVGERSAWLRRLVTHEIPYDQNLMITVDPDRNKPHDWRARWGGWVDDIEDTVEAGQPTRTVLKCTSFRDHPSFISVAANPLLPGSVQAPKIFLNGGGTAWTCTSTAFINLFRIYSLNGFHPIPRNLFSPKSWLENLHILNWPVQVMPMNPLLDQTRWCVLSSRWKDLETAQAPLIKDAGVTCRAYTWLEGDPAPYTMFGPELAEVLRPRRSCVILAWEDHSGVDGPTGTVIDGALNLMAATADDLLTSTLVPLDFDEDGDGQPDPFIRKLFAVAPKPSPYTYRDAAHGGVHRSTMNIHKRRAVTTWTGGKSPQWLNQAITFAIRYGLSQLSTVISYGIGASVGTSGGTEGLDNLYQGQLDDVFLPFASYTNPVASAAAGPYARNEYFESGASSGLSVSTLQALASGDYKNRAYVSWQHELADVAPFVLDEDFGLAHRVNIERDGILYTDQVKGIKRSIGRGKPLRPVLTLGDDTREEDGLIRAFRSIGDVANFAALIASAGDMF</sequence>
<gene>
    <name evidence="2" type="primary">22</name>
    <name evidence="2" type="ORF">SEA_BETTERKATZ_22</name>
</gene>
<accession>A0A142KC24</accession>
<dbReference type="KEGG" id="vg:29125587"/>
<dbReference type="Proteomes" id="UP000203938">
    <property type="component" value="Segment"/>
</dbReference>
<name>A0A142KC24_9CAUD</name>
<evidence type="ECO:0000259" key="1">
    <source>
        <dbReference type="Pfam" id="PF14594"/>
    </source>
</evidence>
<dbReference type="RefSeq" id="YP_009302779.1">
    <property type="nucleotide sequence ID" value="NC_031247.1"/>
</dbReference>
<protein>
    <submittedName>
        <fullName evidence="2">Minor tail protein</fullName>
    </submittedName>
</protein>
<evidence type="ECO:0000313" key="3">
    <source>
        <dbReference type="Proteomes" id="UP000203938"/>
    </source>
</evidence>
<dbReference type="Pfam" id="PF14594">
    <property type="entry name" value="Sipho_Gp37"/>
    <property type="match status" value="1"/>
</dbReference>